<dbReference type="EMBL" id="CP022983">
    <property type="protein sequence ID" value="ASV67166.1"/>
    <property type="molecule type" value="Genomic_DNA"/>
</dbReference>
<name>A0A248TG45_9BACI</name>
<dbReference type="AlphaFoldDB" id="A0A248TG45"/>
<gene>
    <name evidence="1" type="ORF">CKF48_07380</name>
</gene>
<evidence type="ECO:0000313" key="2">
    <source>
        <dbReference type="Proteomes" id="UP000215137"/>
    </source>
</evidence>
<sequence length="284" mass="33267">MINVKPTKNHKKSIKAHKRLFEKWNMWEFAFKQGRDYYFIVAYMQITGKVTGYLILDQNGNVPSLDEAKIPSYNLVLYNTKVNNAVTEMVIQMKKSMKPYEEMYEVLMAYKDYILKEKPLLESSINSIIEQSKEGMKRPVKIRDIVMKLGNMQREITRGTGYFEIAFLNRFEEEYGKYAEIIYTFIKREEELKPVYEELRTVVSLQEMGLAASGKKKIIGILDAWLSSFDRVLKKSISSFELDDRGNKIPIDLTNIKHSISKSSEEIAKRDFKRLILPIMRNPK</sequence>
<dbReference type="KEGG" id="bko:CKF48_07380"/>
<organism evidence="1 2">
    <name type="scientific">Cytobacillus kochii</name>
    <dbReference type="NCBI Taxonomy" id="859143"/>
    <lineage>
        <taxon>Bacteria</taxon>
        <taxon>Bacillati</taxon>
        <taxon>Bacillota</taxon>
        <taxon>Bacilli</taxon>
        <taxon>Bacillales</taxon>
        <taxon>Bacillaceae</taxon>
        <taxon>Cytobacillus</taxon>
    </lineage>
</organism>
<evidence type="ECO:0000313" key="1">
    <source>
        <dbReference type="EMBL" id="ASV67166.1"/>
    </source>
</evidence>
<protein>
    <submittedName>
        <fullName evidence="1">Uncharacterized protein</fullName>
    </submittedName>
</protein>
<dbReference type="Proteomes" id="UP000215137">
    <property type="component" value="Chromosome"/>
</dbReference>
<dbReference type="RefSeq" id="WP_095370741.1">
    <property type="nucleotide sequence ID" value="NZ_CP022983.1"/>
</dbReference>
<keyword evidence="2" id="KW-1185">Reference proteome</keyword>
<dbReference type="OrthoDB" id="2903647at2"/>
<reference evidence="1 2" key="1">
    <citation type="submission" date="2017-08" db="EMBL/GenBank/DDBJ databases">
        <title>Complete Genome Sequence of Bacillus kochii Oregon-R-modENCODE STRAIN BDGP4, isolated from Drosophila melanogaster gut.</title>
        <authorList>
            <person name="Wan K.H."/>
            <person name="Yu C."/>
            <person name="Park S."/>
            <person name="Hammonds A.S."/>
            <person name="Booth B.W."/>
            <person name="Celniker S.E."/>
        </authorList>
    </citation>
    <scope>NUCLEOTIDE SEQUENCE [LARGE SCALE GENOMIC DNA]</scope>
    <source>
        <strain evidence="1 2">BDGP4</strain>
    </source>
</reference>
<proteinExistence type="predicted"/>
<accession>A0A248TG45</accession>